<feature type="transmembrane region" description="Helical" evidence="6">
    <location>
        <begin position="35"/>
        <end position="58"/>
    </location>
</feature>
<organism evidence="7 8">
    <name type="scientific">Mesorhabditis belari</name>
    <dbReference type="NCBI Taxonomy" id="2138241"/>
    <lineage>
        <taxon>Eukaryota</taxon>
        <taxon>Metazoa</taxon>
        <taxon>Ecdysozoa</taxon>
        <taxon>Nematoda</taxon>
        <taxon>Chromadorea</taxon>
        <taxon>Rhabditida</taxon>
        <taxon>Rhabditina</taxon>
        <taxon>Rhabditomorpha</taxon>
        <taxon>Rhabditoidea</taxon>
        <taxon>Rhabditidae</taxon>
        <taxon>Mesorhabditinae</taxon>
        <taxon>Mesorhabditis</taxon>
    </lineage>
</organism>
<evidence type="ECO:0000313" key="8">
    <source>
        <dbReference type="WBParaSite" id="MBELARI_LOCUS5028"/>
    </source>
</evidence>
<evidence type="ECO:0000256" key="1">
    <source>
        <dbReference type="ARBA" id="ARBA00004141"/>
    </source>
</evidence>
<keyword evidence="4 6" id="KW-1133">Transmembrane helix</keyword>
<reference evidence="8" key="1">
    <citation type="submission" date="2024-02" db="UniProtKB">
        <authorList>
            <consortium name="WormBaseParasite"/>
        </authorList>
    </citation>
    <scope>IDENTIFICATION</scope>
</reference>
<dbReference type="InterPro" id="IPR004151">
    <property type="entry name" value="7TM_GPCR_serpentine_rcpt_Sre"/>
</dbReference>
<evidence type="ECO:0000256" key="5">
    <source>
        <dbReference type="ARBA" id="ARBA00023136"/>
    </source>
</evidence>
<evidence type="ECO:0000256" key="4">
    <source>
        <dbReference type="ARBA" id="ARBA00022989"/>
    </source>
</evidence>
<dbReference type="PANTHER" id="PTHR23128">
    <property type="entry name" value="SERPENTINE RECEPTOR, CLASS E (EPSILON)-RELATED"/>
    <property type="match status" value="1"/>
</dbReference>
<sequence length="215" mass="24734">MIYTFGPSGSIQIYLTLLVNGTSIKVSYVPNSATMLLVFCTIRMYAVSFTVIAIFPIFLERCFATLFVQDYEKEKRTYIFFGIILFLMLFCSICPFVILIGIAMERTTTLYIVTPCYMIAHITHHLAHQLLKKYNQQIVAQISEHPLEGRQYTLATRFQLKENLRALDLLHRMLSVSTIVNVYYGTFIVITFTFFDSEAPGAQILMAMIELMLAW</sequence>
<evidence type="ECO:0000256" key="2">
    <source>
        <dbReference type="ARBA" id="ARBA00006803"/>
    </source>
</evidence>
<evidence type="ECO:0000256" key="6">
    <source>
        <dbReference type="SAM" id="Phobius"/>
    </source>
</evidence>
<protein>
    <submittedName>
        <fullName evidence="8">Gustatory receptor</fullName>
    </submittedName>
</protein>
<feature type="transmembrane region" description="Helical" evidence="6">
    <location>
        <begin position="173"/>
        <end position="195"/>
    </location>
</feature>
<keyword evidence="7" id="KW-1185">Reference proteome</keyword>
<keyword evidence="3 6" id="KW-0812">Transmembrane</keyword>
<comment type="subcellular location">
    <subcellularLocation>
        <location evidence="1">Membrane</location>
        <topology evidence="1">Multi-pass membrane protein</topology>
    </subcellularLocation>
</comment>
<feature type="transmembrane region" description="Helical" evidence="6">
    <location>
        <begin position="78"/>
        <end position="103"/>
    </location>
</feature>
<evidence type="ECO:0000256" key="3">
    <source>
        <dbReference type="ARBA" id="ARBA00022692"/>
    </source>
</evidence>
<dbReference type="GO" id="GO:0016020">
    <property type="term" value="C:membrane"/>
    <property type="evidence" value="ECO:0007669"/>
    <property type="project" value="UniProtKB-SubCell"/>
</dbReference>
<dbReference type="AlphaFoldDB" id="A0AAF3J9I9"/>
<accession>A0AAF3J9I9</accession>
<keyword evidence="5 6" id="KW-0472">Membrane</keyword>
<name>A0AAF3J9I9_9BILA</name>
<dbReference type="Proteomes" id="UP000887575">
    <property type="component" value="Unassembled WGS sequence"/>
</dbReference>
<dbReference type="GO" id="GO:0007606">
    <property type="term" value="P:sensory perception of chemical stimulus"/>
    <property type="evidence" value="ECO:0007669"/>
    <property type="project" value="InterPro"/>
</dbReference>
<evidence type="ECO:0000313" key="7">
    <source>
        <dbReference type="Proteomes" id="UP000887575"/>
    </source>
</evidence>
<comment type="similarity">
    <text evidence="2">Belongs to the nematode receptor-like protein sre family.</text>
</comment>
<dbReference type="WBParaSite" id="MBELARI_LOCUS5028">
    <property type="protein sequence ID" value="MBELARI_LOCUS5028"/>
    <property type="gene ID" value="MBELARI_LOCUS5028"/>
</dbReference>
<dbReference type="PANTHER" id="PTHR23128:SF132">
    <property type="entry name" value="SERPENTINE RECEPTOR, CLASS E (EPSILON)-RELATED"/>
    <property type="match status" value="1"/>
</dbReference>
<dbReference type="Pfam" id="PF03125">
    <property type="entry name" value="Sre"/>
    <property type="match status" value="1"/>
</dbReference>
<proteinExistence type="inferred from homology"/>